<dbReference type="Pfam" id="PF00562">
    <property type="entry name" value="RNA_pol_Rpb2_6"/>
    <property type="match status" value="1"/>
</dbReference>
<dbReference type="Proteomes" id="UP001054821">
    <property type="component" value="Chromosome 7"/>
</dbReference>
<keyword evidence="5" id="KW-0548">Nucleotidyltransferase</keyword>
<dbReference type="PANTHER" id="PTHR20856">
    <property type="entry name" value="DNA-DIRECTED RNA POLYMERASE I SUBUNIT 2"/>
    <property type="match status" value="1"/>
</dbReference>
<dbReference type="GO" id="GO:0003899">
    <property type="term" value="F:DNA-directed RNA polymerase activity"/>
    <property type="evidence" value="ECO:0007669"/>
    <property type="project" value="UniProtKB-EC"/>
</dbReference>
<keyword evidence="9" id="KW-1185">Reference proteome</keyword>
<evidence type="ECO:0000313" key="8">
    <source>
        <dbReference type="EMBL" id="KAI5320373.1"/>
    </source>
</evidence>
<keyword evidence="6" id="KW-0804">Transcription</keyword>
<keyword evidence="4" id="KW-0808">Transferase</keyword>
<dbReference type="GO" id="GO:0000428">
    <property type="term" value="C:DNA-directed RNA polymerase complex"/>
    <property type="evidence" value="ECO:0007669"/>
    <property type="project" value="UniProtKB-KW"/>
</dbReference>
<evidence type="ECO:0000256" key="3">
    <source>
        <dbReference type="ARBA" id="ARBA00022478"/>
    </source>
</evidence>
<protein>
    <recommendedName>
        <fullName evidence="2">DNA-directed RNA polymerase</fullName>
        <ecNumber evidence="2">2.7.7.6</ecNumber>
    </recommendedName>
</protein>
<dbReference type="GO" id="GO:0003677">
    <property type="term" value="F:DNA binding"/>
    <property type="evidence" value="ECO:0007669"/>
    <property type="project" value="InterPro"/>
</dbReference>
<evidence type="ECO:0000256" key="6">
    <source>
        <dbReference type="ARBA" id="ARBA00023163"/>
    </source>
</evidence>
<reference evidence="8 9" key="1">
    <citation type="journal article" date="2022" name="G3 (Bethesda)">
        <title>Whole-genome sequence and methylome profiling of the almond [Prunus dulcis (Mill.) D.A. Webb] cultivar 'Nonpareil'.</title>
        <authorList>
            <person name="D'Amico-Willman K.M."/>
            <person name="Ouma W.Z."/>
            <person name="Meulia T."/>
            <person name="Sideli G.M."/>
            <person name="Gradziel T.M."/>
            <person name="Fresnedo-Ramirez J."/>
        </authorList>
    </citation>
    <scope>NUCLEOTIDE SEQUENCE [LARGE SCALE GENOMIC DNA]</scope>
    <source>
        <strain evidence="8">Clone GOH B32 T37-40</strain>
    </source>
</reference>
<evidence type="ECO:0000256" key="1">
    <source>
        <dbReference type="ARBA" id="ARBA00006835"/>
    </source>
</evidence>
<organism evidence="8 9">
    <name type="scientific">Prunus dulcis</name>
    <name type="common">Almond</name>
    <name type="synonym">Amygdalus dulcis</name>
    <dbReference type="NCBI Taxonomy" id="3755"/>
    <lineage>
        <taxon>Eukaryota</taxon>
        <taxon>Viridiplantae</taxon>
        <taxon>Streptophyta</taxon>
        <taxon>Embryophyta</taxon>
        <taxon>Tracheophyta</taxon>
        <taxon>Spermatophyta</taxon>
        <taxon>Magnoliopsida</taxon>
        <taxon>eudicotyledons</taxon>
        <taxon>Gunneridae</taxon>
        <taxon>Pentapetalae</taxon>
        <taxon>rosids</taxon>
        <taxon>fabids</taxon>
        <taxon>Rosales</taxon>
        <taxon>Rosaceae</taxon>
        <taxon>Amygdaloideae</taxon>
        <taxon>Amygdaleae</taxon>
        <taxon>Prunus</taxon>
    </lineage>
</organism>
<dbReference type="EC" id="2.7.7.6" evidence="2"/>
<evidence type="ECO:0000259" key="7">
    <source>
        <dbReference type="Pfam" id="PF00562"/>
    </source>
</evidence>
<dbReference type="Gene3D" id="2.40.270.10">
    <property type="entry name" value="DNA-directed RNA polymerase, subunit 2, domain 6"/>
    <property type="match status" value="2"/>
</dbReference>
<comment type="similarity">
    <text evidence="1">Belongs to the RNA polymerase beta chain family.</text>
</comment>
<dbReference type="InterPro" id="IPR015712">
    <property type="entry name" value="DNA-dir_RNA_pol_su2"/>
</dbReference>
<evidence type="ECO:0000256" key="2">
    <source>
        <dbReference type="ARBA" id="ARBA00012418"/>
    </source>
</evidence>
<dbReference type="GO" id="GO:0032549">
    <property type="term" value="F:ribonucleoside binding"/>
    <property type="evidence" value="ECO:0007669"/>
    <property type="project" value="InterPro"/>
</dbReference>
<dbReference type="EMBL" id="JAJFAZ020000007">
    <property type="protein sequence ID" value="KAI5320373.1"/>
    <property type="molecule type" value="Genomic_DNA"/>
</dbReference>
<gene>
    <name evidence="8" type="ORF">L3X38_040081</name>
</gene>
<evidence type="ECO:0000313" key="9">
    <source>
        <dbReference type="Proteomes" id="UP001054821"/>
    </source>
</evidence>
<proteinExistence type="inferred from homology"/>
<dbReference type="SUPFAM" id="SSF64484">
    <property type="entry name" value="beta and beta-prime subunits of DNA dependent RNA-polymerase"/>
    <property type="match status" value="1"/>
</dbReference>
<keyword evidence="3" id="KW-0240">DNA-directed RNA polymerase</keyword>
<dbReference type="InterPro" id="IPR037033">
    <property type="entry name" value="DNA-dir_RNAP_su2_hyb_sf"/>
</dbReference>
<dbReference type="AlphaFoldDB" id="A0AAD4V8S6"/>
<evidence type="ECO:0000256" key="4">
    <source>
        <dbReference type="ARBA" id="ARBA00022679"/>
    </source>
</evidence>
<dbReference type="GO" id="GO:0006351">
    <property type="term" value="P:DNA-templated transcription"/>
    <property type="evidence" value="ECO:0007669"/>
    <property type="project" value="InterPro"/>
</dbReference>
<dbReference type="InterPro" id="IPR007120">
    <property type="entry name" value="DNA-dir_RNAP_su2_dom"/>
</dbReference>
<evidence type="ECO:0000256" key="5">
    <source>
        <dbReference type="ARBA" id="ARBA00022695"/>
    </source>
</evidence>
<comment type="caution">
    <text evidence="8">The sequence shown here is derived from an EMBL/GenBank/DDBJ whole genome shotgun (WGS) entry which is preliminary data.</text>
</comment>
<feature type="domain" description="DNA-directed RNA polymerase subunit 2 hybrid-binding" evidence="7">
    <location>
        <begin position="1"/>
        <end position="203"/>
    </location>
</feature>
<name>A0AAD4V8S6_PRUDU</name>
<accession>A0AAD4V8S6</accession>
<sequence>MPFSEVTGMRPDLIINPHAFPSRMTIGMLLESIAAKAVFPVGNHELRPRARLVRTEAFSPSRRRLRRPNPVIEVFRLHVLSRQDPHVVRQRGTISSSRSRKRASGVRSSICASFYLHGEYVDATPFANSKKANEKTQPKSETLVDELGEMSKVKGFNYNGLEVLYSGVYGTKLTCEIFIGPVYYQRLQHMVSDKFQVRSTGMVD</sequence>